<evidence type="ECO:0000313" key="2">
    <source>
        <dbReference type="EMBL" id="CAE7024197.1"/>
    </source>
</evidence>
<dbReference type="AlphaFoldDB" id="A0A6S6VTN8"/>
<gene>
    <name evidence="2" type="ORF">PTTW11_03721</name>
</gene>
<sequence>MPAATTAPPARSHIQFGAMPAPNTIIRRYPSSYTRSTESESSSSHSAHSSHSAKSSKTGKQSQQQQQGATDFDSILKPGQMRSMAEIDEEEEEARMQKTGTAKAKKMRGKLLLGLVTKIGSLGKGKKGV</sequence>
<accession>A0A6S6VTN8</accession>
<evidence type="ECO:0000256" key="1">
    <source>
        <dbReference type="SAM" id="MobiDB-lite"/>
    </source>
</evidence>
<feature type="compositionally biased region" description="Low complexity" evidence="1">
    <location>
        <begin position="28"/>
        <end position="70"/>
    </location>
</feature>
<protein>
    <submittedName>
        <fullName evidence="2">Uncharacterized protein</fullName>
    </submittedName>
</protein>
<name>A0A6S6VTN8_9PLEO</name>
<evidence type="ECO:0000313" key="3">
    <source>
        <dbReference type="Proteomes" id="UP000472372"/>
    </source>
</evidence>
<proteinExistence type="predicted"/>
<feature type="region of interest" description="Disordered" evidence="1">
    <location>
        <begin position="1"/>
        <end position="107"/>
    </location>
</feature>
<dbReference type="Proteomes" id="UP000472372">
    <property type="component" value="Chromosome 3"/>
</dbReference>
<organism evidence="2 3">
    <name type="scientific">Pyrenophora teres f. teres</name>
    <dbReference type="NCBI Taxonomy" id="97479"/>
    <lineage>
        <taxon>Eukaryota</taxon>
        <taxon>Fungi</taxon>
        <taxon>Dikarya</taxon>
        <taxon>Ascomycota</taxon>
        <taxon>Pezizomycotina</taxon>
        <taxon>Dothideomycetes</taxon>
        <taxon>Pleosporomycetidae</taxon>
        <taxon>Pleosporales</taxon>
        <taxon>Pleosporineae</taxon>
        <taxon>Pleosporaceae</taxon>
        <taxon>Pyrenophora</taxon>
    </lineage>
</organism>
<dbReference type="EMBL" id="HG992979">
    <property type="protein sequence ID" value="CAE7024197.1"/>
    <property type="molecule type" value="Genomic_DNA"/>
</dbReference>
<reference evidence="2" key="1">
    <citation type="submission" date="2021-02" db="EMBL/GenBank/DDBJ databases">
        <authorList>
            <person name="Syme A R."/>
            <person name="Syme A R."/>
            <person name="Moolhuijzen P."/>
        </authorList>
    </citation>
    <scope>NUCLEOTIDE SEQUENCE</scope>
    <source>
        <strain evidence="2">W1-1</strain>
    </source>
</reference>